<gene>
    <name evidence="3" type="ORF">C479_10900</name>
</gene>
<dbReference type="NCBIfam" id="TIGR01439">
    <property type="entry name" value="lp_hng_hel_AbrB"/>
    <property type="match status" value="1"/>
</dbReference>
<dbReference type="OrthoDB" id="87832at2157"/>
<dbReference type="Pfam" id="PF04014">
    <property type="entry name" value="MazE_antitoxin"/>
    <property type="match status" value="1"/>
</dbReference>
<accession>M0BI40</accession>
<dbReference type="Gene3D" id="2.10.260.10">
    <property type="match status" value="1"/>
</dbReference>
<dbReference type="RefSeq" id="WP_007702169.1">
    <property type="nucleotide sequence ID" value="NZ_AOIQ01000017.1"/>
</dbReference>
<evidence type="ECO:0000313" key="4">
    <source>
        <dbReference type="Proteomes" id="UP000011560"/>
    </source>
</evidence>
<evidence type="ECO:0000259" key="2">
    <source>
        <dbReference type="PROSITE" id="PS51740"/>
    </source>
</evidence>
<evidence type="ECO:0000256" key="1">
    <source>
        <dbReference type="SAM" id="MobiDB-lite"/>
    </source>
</evidence>
<organism evidence="3 4">
    <name type="scientific">Halovivax asiaticus JCM 14624</name>
    <dbReference type="NCBI Taxonomy" id="1227490"/>
    <lineage>
        <taxon>Archaea</taxon>
        <taxon>Methanobacteriati</taxon>
        <taxon>Methanobacteriota</taxon>
        <taxon>Stenosarchaea group</taxon>
        <taxon>Halobacteria</taxon>
        <taxon>Halobacteriales</taxon>
        <taxon>Natrialbaceae</taxon>
        <taxon>Halovivax</taxon>
    </lineage>
</organism>
<feature type="domain" description="SpoVT-AbrB" evidence="2">
    <location>
        <begin position="5"/>
        <end position="50"/>
    </location>
</feature>
<sequence>MSVDGTERKIDEKGRVTLPQSVRERLDLDAGERVRITVEDGRVVVQPHVSRTAFIESMEGIVNEETKRDDAPTITPEDLKDDWTSDLPDHH</sequence>
<name>M0BI40_9EURY</name>
<dbReference type="PROSITE" id="PS51740">
    <property type="entry name" value="SPOVT_ABRB"/>
    <property type="match status" value="1"/>
</dbReference>
<dbReference type="Proteomes" id="UP000011560">
    <property type="component" value="Unassembled WGS sequence"/>
</dbReference>
<reference evidence="3 4" key="1">
    <citation type="journal article" date="2014" name="PLoS Genet.">
        <title>Phylogenetically driven sequencing of extremely halophilic archaea reveals strategies for static and dynamic osmo-response.</title>
        <authorList>
            <person name="Becker E.A."/>
            <person name="Seitzer P.M."/>
            <person name="Tritt A."/>
            <person name="Larsen D."/>
            <person name="Krusor M."/>
            <person name="Yao A.I."/>
            <person name="Wu D."/>
            <person name="Madern D."/>
            <person name="Eisen J.A."/>
            <person name="Darling A.E."/>
            <person name="Facciotti M.T."/>
        </authorList>
    </citation>
    <scope>NUCLEOTIDE SEQUENCE [LARGE SCALE GENOMIC DNA]</scope>
    <source>
        <strain evidence="3 4">JCM 14624</strain>
    </source>
</reference>
<dbReference type="SMART" id="SM00966">
    <property type="entry name" value="SpoVT_AbrB"/>
    <property type="match status" value="1"/>
</dbReference>
<dbReference type="InterPro" id="IPR007159">
    <property type="entry name" value="SpoVT-AbrB_dom"/>
</dbReference>
<feature type="compositionally biased region" description="Basic and acidic residues" evidence="1">
    <location>
        <begin position="64"/>
        <end position="91"/>
    </location>
</feature>
<feature type="region of interest" description="Disordered" evidence="1">
    <location>
        <begin position="62"/>
        <end position="91"/>
    </location>
</feature>
<protein>
    <submittedName>
        <fullName evidence="3">Transcription regulator</fullName>
    </submittedName>
</protein>
<dbReference type="EMBL" id="AOIQ01000017">
    <property type="protein sequence ID" value="ELZ09324.1"/>
    <property type="molecule type" value="Genomic_DNA"/>
</dbReference>
<dbReference type="AlphaFoldDB" id="M0BI40"/>
<evidence type="ECO:0000313" key="3">
    <source>
        <dbReference type="EMBL" id="ELZ09324.1"/>
    </source>
</evidence>
<proteinExistence type="predicted"/>
<dbReference type="InterPro" id="IPR037914">
    <property type="entry name" value="SpoVT-AbrB_sf"/>
</dbReference>
<keyword evidence="4" id="KW-1185">Reference proteome</keyword>
<dbReference type="STRING" id="1227490.C479_10900"/>
<dbReference type="GO" id="GO:0003677">
    <property type="term" value="F:DNA binding"/>
    <property type="evidence" value="ECO:0007669"/>
    <property type="project" value="InterPro"/>
</dbReference>
<comment type="caution">
    <text evidence="3">The sequence shown here is derived from an EMBL/GenBank/DDBJ whole genome shotgun (WGS) entry which is preliminary data.</text>
</comment>
<dbReference type="SUPFAM" id="SSF89447">
    <property type="entry name" value="AbrB/MazE/MraZ-like"/>
    <property type="match status" value="1"/>
</dbReference>